<organism evidence="2 3">
    <name type="scientific">Trichostrongylus colubriformis</name>
    <name type="common">Black scour worm</name>
    <dbReference type="NCBI Taxonomy" id="6319"/>
    <lineage>
        <taxon>Eukaryota</taxon>
        <taxon>Metazoa</taxon>
        <taxon>Ecdysozoa</taxon>
        <taxon>Nematoda</taxon>
        <taxon>Chromadorea</taxon>
        <taxon>Rhabditida</taxon>
        <taxon>Rhabditina</taxon>
        <taxon>Rhabditomorpha</taxon>
        <taxon>Strongyloidea</taxon>
        <taxon>Trichostrongylidae</taxon>
        <taxon>Trichostrongylus</taxon>
    </lineage>
</organism>
<evidence type="ECO:0000313" key="3">
    <source>
        <dbReference type="Proteomes" id="UP001331761"/>
    </source>
</evidence>
<dbReference type="EMBL" id="WIXE01008327">
    <property type="protein sequence ID" value="KAK5979471.1"/>
    <property type="molecule type" value="Genomic_DNA"/>
</dbReference>
<keyword evidence="1" id="KW-0472">Membrane</keyword>
<dbReference type="AlphaFoldDB" id="A0AAN8IMZ3"/>
<protein>
    <submittedName>
        <fullName evidence="2">Uncharacterized protein</fullName>
    </submittedName>
</protein>
<dbReference type="Proteomes" id="UP001331761">
    <property type="component" value="Unassembled WGS sequence"/>
</dbReference>
<dbReference type="Pfam" id="PF21525">
    <property type="entry name" value="Nlp36"/>
    <property type="match status" value="1"/>
</dbReference>
<proteinExistence type="predicted"/>
<name>A0AAN8IMZ3_TRICO</name>
<keyword evidence="3" id="KW-1185">Reference proteome</keyword>
<accession>A0AAN8IMZ3</accession>
<evidence type="ECO:0000313" key="2">
    <source>
        <dbReference type="EMBL" id="KAK5979471.1"/>
    </source>
</evidence>
<keyword evidence="1" id="KW-1133">Transmembrane helix</keyword>
<sequence length="74" mass="8598">MQHLEIIDYFGALAVWCSFFSIIFIISNTCIRICCIHKEDELTSFSLEELRPKYTLRGLIAAIEILRIASQQNF</sequence>
<comment type="caution">
    <text evidence="2">The sequence shown here is derived from an EMBL/GenBank/DDBJ whole genome shotgun (WGS) entry which is preliminary data.</text>
</comment>
<evidence type="ECO:0000256" key="1">
    <source>
        <dbReference type="SAM" id="Phobius"/>
    </source>
</evidence>
<reference evidence="2 3" key="1">
    <citation type="submission" date="2019-10" db="EMBL/GenBank/DDBJ databases">
        <title>Assembly and Annotation for the nematode Trichostrongylus colubriformis.</title>
        <authorList>
            <person name="Martin J."/>
        </authorList>
    </citation>
    <scope>NUCLEOTIDE SEQUENCE [LARGE SCALE GENOMIC DNA]</scope>
    <source>
        <strain evidence="2">G859</strain>
        <tissue evidence="2">Whole worm</tissue>
    </source>
</reference>
<keyword evidence="1" id="KW-0812">Transmembrane</keyword>
<gene>
    <name evidence="2" type="ORF">GCK32_001052</name>
</gene>
<feature type="transmembrane region" description="Helical" evidence="1">
    <location>
        <begin position="7"/>
        <end position="26"/>
    </location>
</feature>